<comment type="caution">
    <text evidence="2">The sequence shown here is derived from an EMBL/GenBank/DDBJ whole genome shotgun (WGS) entry which is preliminary data.</text>
</comment>
<accession>A0A2T1N5S8</accession>
<evidence type="ECO:0000256" key="1">
    <source>
        <dbReference type="SAM" id="SignalP"/>
    </source>
</evidence>
<dbReference type="OrthoDB" id="9815940at2"/>
<dbReference type="GO" id="GO:0005576">
    <property type="term" value="C:extracellular region"/>
    <property type="evidence" value="ECO:0007669"/>
    <property type="project" value="TreeGrafter"/>
</dbReference>
<evidence type="ECO:0000313" key="3">
    <source>
        <dbReference type="Proteomes" id="UP000238430"/>
    </source>
</evidence>
<dbReference type="NCBIfam" id="TIGR04312">
    <property type="entry name" value="choice_anch_B"/>
    <property type="match status" value="1"/>
</dbReference>
<sequence>MNNFKLKIKHYYKTLSLIVFLLLNLSCSENEELTSTQPNNSTQSSQSPCIDGLAGNYPCNGFDLMGEIDVLTLSGSTAARGNDIWGWTDPSTQKEYAIAALTNSTAFIDVTDATNPIFLGRLETNTTSSIWRDVKTYNNYAFIVADNAGTHGMQVFDLTRLRNLTSTPVTFTADTTFNGVDSCHNIVINEEEGVAYLVGCTNNNGGPIFVDITDPLNPTYLGEYNSAGYSHDAQVVTYNGPDSDYTGHQIYIGSNGNTDQVVILDVTDKSNITQISSISYPQTAYAHQGWFTEDQAYFILGDEVDEITYGFNTKTLVFDFNDLDNPSLSSTYFGPTPAIDHNGYVKGNEYYLANYRAGLRVLDISNVSAASNALVETGFFDTYPADDNPDFNGAWSVYPYFESENIIIGDIDAGLLIVRKSN</sequence>
<dbReference type="Proteomes" id="UP000238430">
    <property type="component" value="Unassembled WGS sequence"/>
</dbReference>
<protein>
    <submittedName>
        <fullName evidence="2">Regulator</fullName>
    </submittedName>
</protein>
<dbReference type="PANTHER" id="PTHR38787">
    <property type="entry name" value="REGULATORY P DOMAIN-CONTAINING PROTEIN"/>
    <property type="match status" value="1"/>
</dbReference>
<dbReference type="EMBL" id="PXOT01000027">
    <property type="protein sequence ID" value="PSG86941.1"/>
    <property type="molecule type" value="Genomic_DNA"/>
</dbReference>
<gene>
    <name evidence="2" type="ORF">C7H61_12590</name>
</gene>
<feature type="signal peptide" evidence="1">
    <location>
        <begin position="1"/>
        <end position="31"/>
    </location>
</feature>
<name>A0A2T1N5S8_9FLAO</name>
<dbReference type="AlphaFoldDB" id="A0A2T1N5S8"/>
<organism evidence="2 3">
    <name type="scientific">Mesoflavibacter zeaxanthinifaciens subsp. sabulilitoris</name>
    <dbReference type="NCBI Taxonomy" id="1520893"/>
    <lineage>
        <taxon>Bacteria</taxon>
        <taxon>Pseudomonadati</taxon>
        <taxon>Bacteroidota</taxon>
        <taxon>Flavobacteriia</taxon>
        <taxon>Flavobacteriales</taxon>
        <taxon>Flavobacteriaceae</taxon>
        <taxon>Mesoflavibacter</taxon>
    </lineage>
</organism>
<feature type="chain" id="PRO_5015740336" evidence="1">
    <location>
        <begin position="32"/>
        <end position="422"/>
    </location>
</feature>
<evidence type="ECO:0000313" key="2">
    <source>
        <dbReference type="EMBL" id="PSG86941.1"/>
    </source>
</evidence>
<keyword evidence="1" id="KW-0732">Signal</keyword>
<keyword evidence="3" id="KW-1185">Reference proteome</keyword>
<dbReference type="InterPro" id="IPR027589">
    <property type="entry name" value="Choice_anch_B"/>
</dbReference>
<dbReference type="RefSeq" id="WP_106680274.1">
    <property type="nucleotide sequence ID" value="NZ_JACHWV010000002.1"/>
</dbReference>
<reference evidence="2 3" key="1">
    <citation type="submission" date="2018-03" db="EMBL/GenBank/DDBJ databases">
        <title>Mesoflavibacter sp. HG37 and Mesoflavibacter sp. HG96 sp.nov., two marine bacteria isolated from seawater of Western Pacific Ocean.</title>
        <authorList>
            <person name="Cheng H."/>
            <person name="Wu Y.-H."/>
            <person name="Guo L.-L."/>
            <person name="Xu X.-W."/>
        </authorList>
    </citation>
    <scope>NUCLEOTIDE SEQUENCE [LARGE SCALE GENOMIC DNA]</scope>
    <source>
        <strain evidence="2 3">KCTC 42117</strain>
    </source>
</reference>
<dbReference type="PANTHER" id="PTHR38787:SF3">
    <property type="entry name" value="REGULATORY P DOMAIN-CONTAINING PROTEIN"/>
    <property type="match status" value="1"/>
</dbReference>
<proteinExistence type="predicted"/>